<evidence type="ECO:0000313" key="4">
    <source>
        <dbReference type="EMBL" id="BAD79017.1"/>
    </source>
</evidence>
<dbReference type="Gene3D" id="3.40.50.450">
    <property type="match status" value="1"/>
</dbReference>
<dbReference type="Pfam" id="PF02481">
    <property type="entry name" value="DNA_processg_A"/>
    <property type="match status" value="1"/>
</dbReference>
<dbReference type="InterPro" id="IPR057666">
    <property type="entry name" value="DrpA_SLOG"/>
</dbReference>
<organism evidence="4 5">
    <name type="scientific">Synechococcus sp. (strain ATCC 27144 / PCC 6301 / SAUG 1402/1)</name>
    <name type="common">Anacystis nidulans</name>
    <dbReference type="NCBI Taxonomy" id="269084"/>
    <lineage>
        <taxon>Bacteria</taxon>
        <taxon>Bacillati</taxon>
        <taxon>Cyanobacteriota</taxon>
        <taxon>Cyanophyceae</taxon>
        <taxon>Synechococcales</taxon>
        <taxon>Synechococcaceae</taxon>
        <taxon>Synechococcus</taxon>
    </lineage>
</organism>
<dbReference type="Gene3D" id="1.10.10.10">
    <property type="entry name" value="Winged helix-like DNA-binding domain superfamily/Winged helix DNA-binding domain"/>
    <property type="match status" value="1"/>
</dbReference>
<evidence type="ECO:0000256" key="1">
    <source>
        <dbReference type="ARBA" id="ARBA00006525"/>
    </source>
</evidence>
<dbReference type="KEGG" id="syc:syc0827_c"/>
<dbReference type="InterPro" id="IPR041614">
    <property type="entry name" value="DprA_WH"/>
</dbReference>
<dbReference type="EMBL" id="AP008231">
    <property type="protein sequence ID" value="BAD79017.1"/>
    <property type="molecule type" value="Genomic_DNA"/>
</dbReference>
<dbReference type="InterPro" id="IPR003488">
    <property type="entry name" value="DprA"/>
</dbReference>
<dbReference type="SUPFAM" id="SSF102405">
    <property type="entry name" value="MCP/YpsA-like"/>
    <property type="match status" value="1"/>
</dbReference>
<protein>
    <submittedName>
        <fullName evidence="4">DNA processing protein</fullName>
    </submittedName>
</protein>
<dbReference type="InterPro" id="IPR010994">
    <property type="entry name" value="RuvA_2-like"/>
</dbReference>
<dbReference type="SUPFAM" id="SSF47781">
    <property type="entry name" value="RuvA domain 2-like"/>
    <property type="match status" value="1"/>
</dbReference>
<accession>A0A0H3K7G4</accession>
<proteinExistence type="inferred from homology"/>
<reference evidence="4 5" key="1">
    <citation type="journal article" date="2007" name="Photosyn. Res.">
        <title>Complete nucleotide sequence of the freshwater unicellular cyanobacterium Synechococcus elongatus PCC 6301 chromosome: gene content and organization.</title>
        <authorList>
            <person name="Sugita C."/>
            <person name="Ogata K."/>
            <person name="Shikata M."/>
            <person name="Jikuya H."/>
            <person name="Takano J."/>
            <person name="Furumichi M."/>
            <person name="Kanehisa M."/>
            <person name="Omata T."/>
            <person name="Sugiura M."/>
            <person name="Sugita M."/>
        </authorList>
    </citation>
    <scope>NUCLEOTIDE SEQUENCE [LARGE SCALE GENOMIC DNA]</scope>
    <source>
        <strain evidence="5">ATCC 27144 / PCC 6301 / SAUG 1402/1</strain>
    </source>
</reference>
<evidence type="ECO:0000313" key="5">
    <source>
        <dbReference type="Proteomes" id="UP000001175"/>
    </source>
</evidence>
<sequence length="406" mass="44020">MIAAMTLLDSVAPLRSRLQESSTAWASPDPESLYCLALSHVPRLGPALLRRLLMHFGCFEAAWEAPTTALLEVDGIGLLLAEAIATVRQQHQPEALWEQHQRQNPHFLLWTDPAYPRLLREIPTPPPVLYYRGNLDLIQPPLDAVAIGVVGTRDPSPYGRRWTGKLSGAIAQAGYTVISGLAYGVDTEAHQACLEARGKTVAVLGTGVNVIYPPQNRALYEAILEQGGLILSEQPSGTQPDRGSFPARNRIIAGLSRALLVTEAPGRSGALITAHLANEFCRDVYILPNSLDNPKAAGCLSLIQQGAQPILGSGHLLDWLRQLPPLDPQSPPLMPSAVPSQEVEEAIADLSPEQAQVYALLSDQPISKDDIVEQSGLDFHQVQIHLTHLEILGLAEVLPSDLCQRC</sequence>
<comment type="similarity">
    <text evidence="1">Belongs to the DprA/Smf family.</text>
</comment>
<dbReference type="AlphaFoldDB" id="A0A0H3K7G4"/>
<dbReference type="PANTHER" id="PTHR43022:SF1">
    <property type="entry name" value="PROTEIN SMF"/>
    <property type="match status" value="1"/>
</dbReference>
<dbReference type="GO" id="GO:0009294">
    <property type="term" value="P:DNA-mediated transformation"/>
    <property type="evidence" value="ECO:0007669"/>
    <property type="project" value="InterPro"/>
</dbReference>
<evidence type="ECO:0000259" key="3">
    <source>
        <dbReference type="Pfam" id="PF17782"/>
    </source>
</evidence>
<gene>
    <name evidence="4" type="primary">smf</name>
    <name evidence="4" type="ordered locus">syc0827_c</name>
</gene>
<dbReference type="Pfam" id="PF17782">
    <property type="entry name" value="WHD_DprA"/>
    <property type="match status" value="1"/>
</dbReference>
<feature type="domain" description="DprA winged helix" evidence="3">
    <location>
        <begin position="345"/>
        <end position="399"/>
    </location>
</feature>
<dbReference type="NCBIfam" id="TIGR00732">
    <property type="entry name" value="dprA"/>
    <property type="match status" value="1"/>
</dbReference>
<dbReference type="PANTHER" id="PTHR43022">
    <property type="entry name" value="PROTEIN SMF"/>
    <property type="match status" value="1"/>
</dbReference>
<evidence type="ECO:0000259" key="2">
    <source>
        <dbReference type="Pfam" id="PF02481"/>
    </source>
</evidence>
<dbReference type="eggNOG" id="COG0758">
    <property type="taxonomic scope" value="Bacteria"/>
</dbReference>
<dbReference type="Proteomes" id="UP000001175">
    <property type="component" value="Chromosome"/>
</dbReference>
<name>A0A0H3K7G4_SYNP6</name>
<dbReference type="InterPro" id="IPR036388">
    <property type="entry name" value="WH-like_DNA-bd_sf"/>
</dbReference>
<feature type="domain" description="Smf/DprA SLOG" evidence="2">
    <location>
        <begin position="107"/>
        <end position="316"/>
    </location>
</feature>